<proteinExistence type="predicted"/>
<feature type="chain" id="PRO_5019289566" evidence="1">
    <location>
        <begin position="27"/>
        <end position="286"/>
    </location>
</feature>
<dbReference type="OrthoDB" id="881643at2"/>
<dbReference type="Pfam" id="PF18962">
    <property type="entry name" value="Por_Secre_tail"/>
    <property type="match status" value="1"/>
</dbReference>
<evidence type="ECO:0000256" key="1">
    <source>
        <dbReference type="SAM" id="SignalP"/>
    </source>
</evidence>
<keyword evidence="1" id="KW-0732">Signal</keyword>
<evidence type="ECO:0000313" key="3">
    <source>
        <dbReference type="EMBL" id="RSK42405.1"/>
    </source>
</evidence>
<keyword evidence="4" id="KW-1185">Reference proteome</keyword>
<sequence length="286" mass="31577">MQLPAFSAFALNLLLLCTAPVVLAQAAPRPATTQPGRPEIRAYVQQHVLPAVRRQRQQLETRLSTSDKAQLAVYRAQFHDLRQRGQALRAETQPNGATARPVLTEAQQQQRQQLRTETRALLLRVSELARPHEADIARLAQELKPQQEKWAADIQALTSQSANPEPTARHSRRSPGQRLLRPVAFLLLEPVAAPAAPTAPAGAETRVYPNPTATATQLDYELPKAGPVTVELLDGRGNTLRTVQPETKQEKGSHTLPLDVADLPVGTYFFKITTRAGAETRRFVKE</sequence>
<name>A0A428K7M0_9BACT</name>
<organism evidence="3 4">
    <name type="scientific">Hymenobacter perfusus</name>
    <dbReference type="NCBI Taxonomy" id="1236770"/>
    <lineage>
        <taxon>Bacteria</taxon>
        <taxon>Pseudomonadati</taxon>
        <taxon>Bacteroidota</taxon>
        <taxon>Cytophagia</taxon>
        <taxon>Cytophagales</taxon>
        <taxon>Hymenobacteraceae</taxon>
        <taxon>Hymenobacter</taxon>
    </lineage>
</organism>
<dbReference type="RefSeq" id="WP_125439535.1">
    <property type="nucleotide sequence ID" value="NZ_RWIU01000005.1"/>
</dbReference>
<feature type="signal peptide" evidence="1">
    <location>
        <begin position="1"/>
        <end position="26"/>
    </location>
</feature>
<accession>A0A428K7M0</accession>
<dbReference type="NCBIfam" id="TIGR04183">
    <property type="entry name" value="Por_Secre_tail"/>
    <property type="match status" value="1"/>
</dbReference>
<dbReference type="Proteomes" id="UP000270291">
    <property type="component" value="Unassembled WGS sequence"/>
</dbReference>
<reference evidence="3 4" key="1">
    <citation type="submission" date="2018-12" db="EMBL/GenBank/DDBJ databases">
        <authorList>
            <person name="Feng G."/>
            <person name="Zhu H."/>
        </authorList>
    </citation>
    <scope>NUCLEOTIDE SEQUENCE [LARGE SCALE GENOMIC DNA]</scope>
    <source>
        <strain evidence="3 4">LMG 26000</strain>
    </source>
</reference>
<dbReference type="EMBL" id="RWIU01000005">
    <property type="protein sequence ID" value="RSK42405.1"/>
    <property type="molecule type" value="Genomic_DNA"/>
</dbReference>
<gene>
    <name evidence="3" type="ORF">EI293_15930</name>
</gene>
<feature type="domain" description="Secretion system C-terminal sorting" evidence="2">
    <location>
        <begin position="207"/>
        <end position="283"/>
    </location>
</feature>
<evidence type="ECO:0000313" key="4">
    <source>
        <dbReference type="Proteomes" id="UP000270291"/>
    </source>
</evidence>
<dbReference type="AlphaFoldDB" id="A0A428K7M0"/>
<dbReference type="InterPro" id="IPR026444">
    <property type="entry name" value="Secre_tail"/>
</dbReference>
<evidence type="ECO:0000259" key="2">
    <source>
        <dbReference type="Pfam" id="PF18962"/>
    </source>
</evidence>
<protein>
    <submittedName>
        <fullName evidence="3">T9SS C-terminal target domain-containing protein</fullName>
    </submittedName>
</protein>
<dbReference type="Gene3D" id="2.60.40.4070">
    <property type="match status" value="1"/>
</dbReference>
<comment type="caution">
    <text evidence="3">The sequence shown here is derived from an EMBL/GenBank/DDBJ whole genome shotgun (WGS) entry which is preliminary data.</text>
</comment>